<sequence>MALIIDLDIDKCSACGACAVACMDQNDIDTQRCEAPFRVVFDLEQPDGRGHCKYTYMATACMHCAEAPCVTACPCGCLAKDPETGLTLFDNTRCIGCHSCAMACPFGAPSFGADGKMRKCDGCVTRIRNGLEPACVRNCPTGALRCVDEEGFKRDHVEHSLKRLAQLIQP</sequence>
<dbReference type="GO" id="GO:0020037">
    <property type="term" value="F:heme binding"/>
    <property type="evidence" value="ECO:0007669"/>
    <property type="project" value="InterPro"/>
</dbReference>
<evidence type="ECO:0000256" key="8">
    <source>
        <dbReference type="PROSITE-ProRule" id="PRU00433"/>
    </source>
</evidence>
<dbReference type="PROSITE" id="PS00198">
    <property type="entry name" value="4FE4S_FER_1"/>
    <property type="match status" value="1"/>
</dbReference>
<evidence type="ECO:0000256" key="7">
    <source>
        <dbReference type="ARBA" id="ARBA00023014"/>
    </source>
</evidence>
<organism evidence="11 12">
    <name type="scientific">Lawsonibacter faecis</name>
    <dbReference type="NCBI Taxonomy" id="2763052"/>
    <lineage>
        <taxon>Bacteria</taxon>
        <taxon>Bacillati</taxon>
        <taxon>Bacillota</taxon>
        <taxon>Clostridia</taxon>
        <taxon>Eubacteriales</taxon>
        <taxon>Oscillospiraceae</taxon>
        <taxon>Lawsonibacter</taxon>
    </lineage>
</organism>
<dbReference type="InterPro" id="IPR017896">
    <property type="entry name" value="4Fe4S_Fe-S-bd"/>
</dbReference>
<dbReference type="InterPro" id="IPR050954">
    <property type="entry name" value="ET_IronSulfur_Cluster-Binding"/>
</dbReference>
<evidence type="ECO:0000256" key="6">
    <source>
        <dbReference type="ARBA" id="ARBA00023004"/>
    </source>
</evidence>
<evidence type="ECO:0000256" key="4">
    <source>
        <dbReference type="ARBA" id="ARBA00022737"/>
    </source>
</evidence>
<keyword evidence="8" id="KW-0349">Heme</keyword>
<feature type="domain" description="4Fe-4S ferredoxin-type" evidence="10">
    <location>
        <begin position="85"/>
        <end position="114"/>
    </location>
</feature>
<keyword evidence="2" id="KW-0004">4Fe-4S</keyword>
<dbReference type="GO" id="GO:0046872">
    <property type="term" value="F:metal ion binding"/>
    <property type="evidence" value="ECO:0007669"/>
    <property type="project" value="UniProtKB-KW"/>
</dbReference>
<evidence type="ECO:0000313" key="12">
    <source>
        <dbReference type="Proteomes" id="UP000607645"/>
    </source>
</evidence>
<evidence type="ECO:0000256" key="5">
    <source>
        <dbReference type="ARBA" id="ARBA00022982"/>
    </source>
</evidence>
<feature type="domain" description="Cytochrome c" evidence="9">
    <location>
        <begin position="80"/>
        <end position="170"/>
    </location>
</feature>
<dbReference type="RefSeq" id="WP_155148325.1">
    <property type="nucleotide sequence ID" value="NZ_JACOPQ010000012.1"/>
</dbReference>
<keyword evidence="6 8" id="KW-0408">Iron</keyword>
<keyword evidence="7" id="KW-0411">Iron-sulfur</keyword>
<keyword evidence="5" id="KW-0249">Electron transport</keyword>
<dbReference type="EMBL" id="JACOPQ010000012">
    <property type="protein sequence ID" value="MBC5738143.1"/>
    <property type="molecule type" value="Genomic_DNA"/>
</dbReference>
<accession>A0A8J6JLC5</accession>
<comment type="caution">
    <text evidence="11">The sequence shown here is derived from an EMBL/GenBank/DDBJ whole genome shotgun (WGS) entry which is preliminary data.</text>
</comment>
<keyword evidence="3 8" id="KW-0479">Metal-binding</keyword>
<evidence type="ECO:0000256" key="2">
    <source>
        <dbReference type="ARBA" id="ARBA00022485"/>
    </source>
</evidence>
<reference evidence="11" key="1">
    <citation type="submission" date="2020-08" db="EMBL/GenBank/DDBJ databases">
        <title>Genome public.</title>
        <authorList>
            <person name="Liu C."/>
            <person name="Sun Q."/>
        </authorList>
    </citation>
    <scope>NUCLEOTIDE SEQUENCE</scope>
    <source>
        <strain evidence="11">NSJ-52</strain>
    </source>
</reference>
<dbReference type="Proteomes" id="UP000607645">
    <property type="component" value="Unassembled WGS sequence"/>
</dbReference>
<feature type="domain" description="4Fe-4S ferredoxin-type" evidence="10">
    <location>
        <begin position="3"/>
        <end position="33"/>
    </location>
</feature>
<dbReference type="Pfam" id="PF13247">
    <property type="entry name" value="Fer4_11"/>
    <property type="match status" value="1"/>
</dbReference>
<evidence type="ECO:0000259" key="9">
    <source>
        <dbReference type="PROSITE" id="PS51007"/>
    </source>
</evidence>
<name>A0A8J6JLC5_9FIRM</name>
<dbReference type="SUPFAM" id="SSF54862">
    <property type="entry name" value="4Fe-4S ferredoxins"/>
    <property type="match status" value="1"/>
</dbReference>
<protein>
    <submittedName>
        <fullName evidence="11">4Fe-4S binding protein</fullName>
    </submittedName>
</protein>
<dbReference type="InterPro" id="IPR009056">
    <property type="entry name" value="Cyt_c-like_dom"/>
</dbReference>
<evidence type="ECO:0000313" key="11">
    <source>
        <dbReference type="EMBL" id="MBC5738143.1"/>
    </source>
</evidence>
<dbReference type="PANTHER" id="PTHR43177">
    <property type="entry name" value="PROTEIN NRFC"/>
    <property type="match status" value="1"/>
</dbReference>
<gene>
    <name evidence="11" type="ORF">H8S62_14110</name>
</gene>
<proteinExistence type="predicted"/>
<dbReference type="PROSITE" id="PS51007">
    <property type="entry name" value="CYTC"/>
    <property type="match status" value="1"/>
</dbReference>
<dbReference type="Gene3D" id="3.30.70.20">
    <property type="match status" value="2"/>
</dbReference>
<dbReference type="PANTHER" id="PTHR43177:SF5">
    <property type="entry name" value="ANAEROBIC DIMETHYL SULFOXIDE REDUCTASE CHAIN B-RELATED"/>
    <property type="match status" value="1"/>
</dbReference>
<keyword evidence="1" id="KW-0813">Transport</keyword>
<dbReference type="GO" id="GO:0009055">
    <property type="term" value="F:electron transfer activity"/>
    <property type="evidence" value="ECO:0007669"/>
    <property type="project" value="InterPro"/>
</dbReference>
<dbReference type="AlphaFoldDB" id="A0A8J6JLC5"/>
<keyword evidence="4" id="KW-0677">Repeat</keyword>
<evidence type="ECO:0000259" key="10">
    <source>
        <dbReference type="PROSITE" id="PS51379"/>
    </source>
</evidence>
<evidence type="ECO:0000256" key="3">
    <source>
        <dbReference type="ARBA" id="ARBA00022723"/>
    </source>
</evidence>
<dbReference type="InterPro" id="IPR017900">
    <property type="entry name" value="4Fe4S_Fe_S_CS"/>
</dbReference>
<keyword evidence="12" id="KW-1185">Reference proteome</keyword>
<dbReference type="GO" id="GO:0051539">
    <property type="term" value="F:4 iron, 4 sulfur cluster binding"/>
    <property type="evidence" value="ECO:0007669"/>
    <property type="project" value="UniProtKB-KW"/>
</dbReference>
<dbReference type="PROSITE" id="PS51379">
    <property type="entry name" value="4FE4S_FER_2"/>
    <property type="match status" value="3"/>
</dbReference>
<feature type="domain" description="4Fe-4S ferredoxin-type" evidence="10">
    <location>
        <begin position="52"/>
        <end position="83"/>
    </location>
</feature>
<evidence type="ECO:0000256" key="1">
    <source>
        <dbReference type="ARBA" id="ARBA00022448"/>
    </source>
</evidence>